<dbReference type="Pfam" id="PF01915">
    <property type="entry name" value="Glyco_hydro_3_C"/>
    <property type="match status" value="1"/>
</dbReference>
<dbReference type="GO" id="GO:0046556">
    <property type="term" value="F:alpha-L-arabinofuranosidase activity"/>
    <property type="evidence" value="ECO:0007669"/>
    <property type="project" value="TreeGrafter"/>
</dbReference>
<dbReference type="Proteomes" id="UP000538666">
    <property type="component" value="Unassembled WGS sequence"/>
</dbReference>
<dbReference type="SUPFAM" id="SSF51445">
    <property type="entry name" value="(Trans)glycosidases"/>
    <property type="match status" value="1"/>
</dbReference>
<dbReference type="PANTHER" id="PTHR42721:SF3">
    <property type="entry name" value="BETA-D-XYLOSIDASE 5-RELATED"/>
    <property type="match status" value="1"/>
</dbReference>
<dbReference type="InterPro" id="IPR036881">
    <property type="entry name" value="Glyco_hydro_3_C_sf"/>
</dbReference>
<sequence>MKFERTRLGAAVFCLATFLGAAGAASGQQAFPFQNPNLPIDQRVDDLVSRMTLEEKVSQTVNGAAAIPRLGVPNYDWWSEGLHGIARSGYATVFPQAVGMAATWDTDLLGQIATTISTEARAKYNQAVKENVHSIYYGLTIWSPNINIFRDPRWGRGQETYGEDPYLTSRLGVAFVEGLQGDNAKYLKTVATPKHFAVHSGPESSRHRFNVDPSPHDLEDTYLPAFRATVTEGHADSVMCAYNAIDGLPACANKNLLEEHLRKAWGFNGYVTSDCGAVDDFFMPKTHMTSPDAEHAAATAVLAGTDTNCGNTYNALTMAVSEGLISEAAIDVAVKRLFTARFRLGLFDPDAQVPYASIPMSEDDSALHRELALKTAREAMVLLKNENNFLPIDPKAKTIAVIGPNAAALAALEGNYNAVPSHPVLPVDGLRAEFKNAKVLYAQGSAYVEGLPVPLPRTTLHPSAGSTEEGLRGEYFASADFSGSPVLTRVDPQVDFDWNSASPAPGIPAKSFSVRWSGTLEVPQPGDYALSITLAHCYPCGDYEGYTVYLDNKQVAEFGTAEKDSRESTTPPFHVHLDDTKAHAFRLEYKHRAPLFGAGITLNWTPPAQPLRDEAVKIASRSDVVVVFVGLSPELEGEEMPVHVEGFAGGDRTDINLPAVQQQLLEALQATGKPMVVVLMNGSALAVNWAQQNAKAVIEAWYPGEVGGTAIAETIDGKNNPGGRLPVTFYASNDQLPSFEDYSMKNRTYRYFHGTPLYGFGYGLSYSRFAYSDVKLSSKEVSAGDTLTVEADVRNTGSRDGDEVAELYLVPPKTDVSPIQELKGFQRIHLAAGESKRVEFKLSPRQLSEVDAQGRRSVTAGAYSIFVGGQQPATGAGQSVEFTLRGSQELPK</sequence>
<feature type="chain" id="PRO_5032540440" evidence="4">
    <location>
        <begin position="25"/>
        <end position="892"/>
    </location>
</feature>
<dbReference type="InterPro" id="IPR011658">
    <property type="entry name" value="PA14_dom"/>
</dbReference>
<dbReference type="PANTHER" id="PTHR42721">
    <property type="entry name" value="SUGAR HYDROLASE-RELATED"/>
    <property type="match status" value="1"/>
</dbReference>
<comment type="similarity">
    <text evidence="1">Belongs to the glycosyl hydrolase 3 family.</text>
</comment>
<dbReference type="RefSeq" id="WP_050060521.1">
    <property type="nucleotide sequence ID" value="NZ_JACHEK010000007.1"/>
</dbReference>
<dbReference type="Pfam" id="PF00933">
    <property type="entry name" value="Glyco_hydro_3"/>
    <property type="match status" value="1"/>
</dbReference>
<dbReference type="InterPro" id="IPR037524">
    <property type="entry name" value="PA14/GLEYA"/>
</dbReference>
<evidence type="ECO:0000256" key="3">
    <source>
        <dbReference type="ARBA" id="ARBA00022801"/>
    </source>
</evidence>
<dbReference type="EMBL" id="JACHEK010000007">
    <property type="protein sequence ID" value="MBB6145425.1"/>
    <property type="molecule type" value="Genomic_DNA"/>
</dbReference>
<evidence type="ECO:0000259" key="5">
    <source>
        <dbReference type="PROSITE" id="PS51820"/>
    </source>
</evidence>
<dbReference type="SMART" id="SM00758">
    <property type="entry name" value="PA14"/>
    <property type="match status" value="1"/>
</dbReference>
<evidence type="ECO:0000256" key="2">
    <source>
        <dbReference type="ARBA" id="ARBA00022729"/>
    </source>
</evidence>
<dbReference type="EC" id="3.2.1.21" evidence="6"/>
<dbReference type="InterPro" id="IPR013783">
    <property type="entry name" value="Ig-like_fold"/>
</dbReference>
<evidence type="ECO:0000256" key="4">
    <source>
        <dbReference type="SAM" id="SignalP"/>
    </source>
</evidence>
<dbReference type="InterPro" id="IPR002772">
    <property type="entry name" value="Glyco_hydro_3_C"/>
</dbReference>
<dbReference type="Gene3D" id="3.20.20.300">
    <property type="entry name" value="Glycoside hydrolase, family 3, N-terminal domain"/>
    <property type="match status" value="1"/>
</dbReference>
<dbReference type="Pfam" id="PF07691">
    <property type="entry name" value="PA14"/>
    <property type="match status" value="1"/>
</dbReference>
<evidence type="ECO:0000313" key="7">
    <source>
        <dbReference type="Proteomes" id="UP000538666"/>
    </source>
</evidence>
<reference evidence="6 7" key="1">
    <citation type="submission" date="2020-08" db="EMBL/GenBank/DDBJ databases">
        <title>Genomic Encyclopedia of Type Strains, Phase IV (KMG-IV): sequencing the most valuable type-strain genomes for metagenomic binning, comparative biology and taxonomic classification.</title>
        <authorList>
            <person name="Goeker M."/>
        </authorList>
    </citation>
    <scope>NUCLEOTIDE SEQUENCE [LARGE SCALE GENOMIC DNA]</scope>
    <source>
        <strain evidence="6 7">DSM 103733</strain>
    </source>
</reference>
<dbReference type="GO" id="GO:0009044">
    <property type="term" value="F:xylan 1,4-beta-xylosidase activity"/>
    <property type="evidence" value="ECO:0007669"/>
    <property type="project" value="InterPro"/>
</dbReference>
<gene>
    <name evidence="6" type="ORF">HNQ77_003386</name>
</gene>
<dbReference type="GO" id="GO:0031222">
    <property type="term" value="P:arabinan catabolic process"/>
    <property type="evidence" value="ECO:0007669"/>
    <property type="project" value="TreeGrafter"/>
</dbReference>
<evidence type="ECO:0000313" key="6">
    <source>
        <dbReference type="EMBL" id="MBB6145425.1"/>
    </source>
</evidence>
<dbReference type="OrthoDB" id="9805821at2"/>
<evidence type="ECO:0000256" key="1">
    <source>
        <dbReference type="ARBA" id="ARBA00005336"/>
    </source>
</evidence>
<dbReference type="InterPro" id="IPR001764">
    <property type="entry name" value="Glyco_hydro_3_N"/>
</dbReference>
<dbReference type="Gene3D" id="2.60.40.10">
    <property type="entry name" value="Immunoglobulins"/>
    <property type="match status" value="1"/>
</dbReference>
<dbReference type="InterPro" id="IPR044993">
    <property type="entry name" value="BXL"/>
</dbReference>
<feature type="signal peptide" evidence="4">
    <location>
        <begin position="1"/>
        <end position="24"/>
    </location>
</feature>
<dbReference type="SMART" id="SM01217">
    <property type="entry name" value="Fn3_like"/>
    <property type="match status" value="1"/>
</dbReference>
<dbReference type="PROSITE" id="PS51820">
    <property type="entry name" value="PA14"/>
    <property type="match status" value="1"/>
</dbReference>
<dbReference type="AlphaFoldDB" id="A0A841JXU2"/>
<name>A0A841JXU2_9BACT</name>
<dbReference type="SUPFAM" id="SSF56988">
    <property type="entry name" value="Anthrax protective antigen"/>
    <property type="match status" value="1"/>
</dbReference>
<accession>A0A841JXU2</accession>
<dbReference type="InterPro" id="IPR017853">
    <property type="entry name" value="GH"/>
</dbReference>
<organism evidence="6 7">
    <name type="scientific">Silvibacterium bohemicum</name>
    <dbReference type="NCBI Taxonomy" id="1577686"/>
    <lineage>
        <taxon>Bacteria</taxon>
        <taxon>Pseudomonadati</taxon>
        <taxon>Acidobacteriota</taxon>
        <taxon>Terriglobia</taxon>
        <taxon>Terriglobales</taxon>
        <taxon>Acidobacteriaceae</taxon>
        <taxon>Silvibacterium</taxon>
    </lineage>
</organism>
<keyword evidence="6" id="KW-0326">Glycosidase</keyword>
<dbReference type="PRINTS" id="PR00133">
    <property type="entry name" value="GLHYDRLASE3"/>
</dbReference>
<keyword evidence="3 6" id="KW-0378">Hydrolase</keyword>
<dbReference type="SUPFAM" id="SSF52279">
    <property type="entry name" value="Beta-D-glucan exohydrolase, C-terminal domain"/>
    <property type="match status" value="1"/>
</dbReference>
<dbReference type="InterPro" id="IPR026891">
    <property type="entry name" value="Fn3-like"/>
</dbReference>
<dbReference type="Gene3D" id="3.40.50.1700">
    <property type="entry name" value="Glycoside hydrolase family 3 C-terminal domain"/>
    <property type="match status" value="2"/>
</dbReference>
<dbReference type="GO" id="GO:0045493">
    <property type="term" value="P:xylan catabolic process"/>
    <property type="evidence" value="ECO:0007669"/>
    <property type="project" value="InterPro"/>
</dbReference>
<dbReference type="InterPro" id="IPR036962">
    <property type="entry name" value="Glyco_hydro_3_N_sf"/>
</dbReference>
<keyword evidence="7" id="KW-1185">Reference proteome</keyword>
<dbReference type="Pfam" id="PF14310">
    <property type="entry name" value="Fn3-like"/>
    <property type="match status" value="1"/>
</dbReference>
<protein>
    <submittedName>
        <fullName evidence="6">Beta-glucosidase</fullName>
        <ecNumber evidence="6">3.2.1.21</ecNumber>
    </submittedName>
</protein>
<feature type="domain" description="PA14" evidence="5">
    <location>
        <begin position="466"/>
        <end position="620"/>
    </location>
</feature>
<keyword evidence="2 4" id="KW-0732">Signal</keyword>
<proteinExistence type="inferred from homology"/>
<comment type="caution">
    <text evidence="6">The sequence shown here is derived from an EMBL/GenBank/DDBJ whole genome shotgun (WGS) entry which is preliminary data.</text>
</comment>
<dbReference type="GO" id="GO:0008422">
    <property type="term" value="F:beta-glucosidase activity"/>
    <property type="evidence" value="ECO:0007669"/>
    <property type="project" value="UniProtKB-EC"/>
</dbReference>